<proteinExistence type="predicted"/>
<reference evidence="1" key="1">
    <citation type="journal article" date="2023" name="G3 (Bethesda)">
        <title>A reference genome for the long-term kleptoplast-retaining sea slug Elysia crispata morphotype clarki.</title>
        <authorList>
            <person name="Eastman K.E."/>
            <person name="Pendleton A.L."/>
            <person name="Shaikh M.A."/>
            <person name="Suttiyut T."/>
            <person name="Ogas R."/>
            <person name="Tomko P."/>
            <person name="Gavelis G."/>
            <person name="Widhalm J.R."/>
            <person name="Wisecaver J.H."/>
        </authorList>
    </citation>
    <scope>NUCLEOTIDE SEQUENCE</scope>
    <source>
        <strain evidence="1">ECLA1</strain>
    </source>
</reference>
<comment type="caution">
    <text evidence="1">The sequence shown here is derived from an EMBL/GenBank/DDBJ whole genome shotgun (WGS) entry which is preliminary data.</text>
</comment>
<protein>
    <submittedName>
        <fullName evidence="1">Uncharacterized protein</fullName>
    </submittedName>
</protein>
<dbReference type="Proteomes" id="UP001283361">
    <property type="component" value="Unassembled WGS sequence"/>
</dbReference>
<name>A0AAE0ZGL5_9GAST</name>
<keyword evidence="2" id="KW-1185">Reference proteome</keyword>
<accession>A0AAE0ZGL5</accession>
<evidence type="ECO:0000313" key="1">
    <source>
        <dbReference type="EMBL" id="KAK3769024.1"/>
    </source>
</evidence>
<dbReference type="AlphaFoldDB" id="A0AAE0ZGL5"/>
<gene>
    <name evidence="1" type="ORF">RRG08_053635</name>
</gene>
<sequence>MTVSRIASGTTCWEAQIICFYHCLDRQRHDFARSDDCLRIARRHDLPDQMTVEIASGTTCLVIRSLFRSPVARLARSDDCFRIARARLA</sequence>
<evidence type="ECO:0000313" key="2">
    <source>
        <dbReference type="Proteomes" id="UP001283361"/>
    </source>
</evidence>
<dbReference type="EMBL" id="JAWDGP010003981">
    <property type="protein sequence ID" value="KAK3769024.1"/>
    <property type="molecule type" value="Genomic_DNA"/>
</dbReference>
<organism evidence="1 2">
    <name type="scientific">Elysia crispata</name>
    <name type="common">lettuce slug</name>
    <dbReference type="NCBI Taxonomy" id="231223"/>
    <lineage>
        <taxon>Eukaryota</taxon>
        <taxon>Metazoa</taxon>
        <taxon>Spiralia</taxon>
        <taxon>Lophotrochozoa</taxon>
        <taxon>Mollusca</taxon>
        <taxon>Gastropoda</taxon>
        <taxon>Heterobranchia</taxon>
        <taxon>Euthyneura</taxon>
        <taxon>Panpulmonata</taxon>
        <taxon>Sacoglossa</taxon>
        <taxon>Placobranchoidea</taxon>
        <taxon>Plakobranchidae</taxon>
        <taxon>Elysia</taxon>
    </lineage>
</organism>